<gene>
    <name evidence="2" type="ORF">ACJMK2_018190</name>
</gene>
<feature type="domain" description="Calcium-activated chloride channel N-terminal" evidence="1">
    <location>
        <begin position="21"/>
        <end position="268"/>
    </location>
</feature>
<name>A0ABD3UFV9_SINWO</name>
<dbReference type="InterPro" id="IPR013642">
    <property type="entry name" value="CLCA_N"/>
</dbReference>
<proteinExistence type="predicted"/>
<keyword evidence="3" id="KW-1185">Reference proteome</keyword>
<organism evidence="2 3">
    <name type="scientific">Sinanodonta woodiana</name>
    <name type="common">Chinese pond mussel</name>
    <name type="synonym">Anodonta woodiana</name>
    <dbReference type="NCBI Taxonomy" id="1069815"/>
    <lineage>
        <taxon>Eukaryota</taxon>
        <taxon>Metazoa</taxon>
        <taxon>Spiralia</taxon>
        <taxon>Lophotrochozoa</taxon>
        <taxon>Mollusca</taxon>
        <taxon>Bivalvia</taxon>
        <taxon>Autobranchia</taxon>
        <taxon>Heteroconchia</taxon>
        <taxon>Palaeoheterodonta</taxon>
        <taxon>Unionida</taxon>
        <taxon>Unionoidea</taxon>
        <taxon>Unionidae</taxon>
        <taxon>Unioninae</taxon>
        <taxon>Sinanodonta</taxon>
    </lineage>
</organism>
<dbReference type="Pfam" id="PF08434">
    <property type="entry name" value="CLCA"/>
    <property type="match status" value="1"/>
</dbReference>
<protein>
    <recommendedName>
        <fullName evidence="1">Calcium-activated chloride channel N-terminal domain-containing protein</fullName>
    </recommendedName>
</protein>
<evidence type="ECO:0000313" key="3">
    <source>
        <dbReference type="Proteomes" id="UP001634394"/>
    </source>
</evidence>
<reference evidence="2 3" key="1">
    <citation type="submission" date="2024-11" db="EMBL/GenBank/DDBJ databases">
        <title>Chromosome-level genome assembly of the freshwater bivalve Anodonta woodiana.</title>
        <authorList>
            <person name="Chen X."/>
        </authorList>
    </citation>
    <scope>NUCLEOTIDE SEQUENCE [LARGE SCALE GENOMIC DNA]</scope>
    <source>
        <strain evidence="2">MN2024</strain>
        <tissue evidence="2">Gills</tissue>
    </source>
</reference>
<dbReference type="EMBL" id="JBJQND010000016">
    <property type="protein sequence ID" value="KAL3847270.1"/>
    <property type="molecule type" value="Genomic_DNA"/>
</dbReference>
<dbReference type="AlphaFoldDB" id="A0ABD3UFV9"/>
<comment type="caution">
    <text evidence="2">The sequence shown here is derived from an EMBL/GenBank/DDBJ whole genome shotgun (WGS) entry which is preliminary data.</text>
</comment>
<evidence type="ECO:0000259" key="1">
    <source>
        <dbReference type="Pfam" id="PF08434"/>
    </source>
</evidence>
<accession>A0ABD3UFV9</accession>
<sequence>MALLGYYCTIIIMGIGLATAVTLVNNGYEDVYIVINKGVKENPQLLSRIKNIFTEGSRHLFESTQNQAYFRKIIIVIPESWTLSHNYKMIYHLPYSREIIMVDNPSNRGNKPYVYRAEGCGAPGLFLHLTPELILHENMPDGDTWGHIIAREWSKLRWGLFNEMAMDDGPQFFLNNGTWKPVTYMRGRALEKKSSKPCDFSSTSIYPPTECIFCPVSDQDAEARDPFDHESVDKTLRYTALAPNEQNIRCDYRSAWEIMRDHVDFKQKVNDPRNSNTETEPVIDIITYNPSFARKGVYHFVVEVDVIADIFVYFTCITLKNEPQLVTVDSWLSHTEVDYKKETDLKVFVFVKRGMFPVVHADIVAVLKRPDSTAVTLDLNDNGLGTDLTKDDGIYTGNIFRYYFSSNGRYSVNIIVTGGRNAKLIKRIPDQLSSCSGKDKSVIYETIDNFQRTSLLENLYVINFEEPFQAEPNEANDKIIEIRTLLLLEDVNAQISPLTTEKNIEVIDNIPPSKISNFYQVSYEESEGIIRCFHFRWTAVGNDRDVGQAMKYNIRYSTNGFDLLTNFDKCLALNNNTMVPKIAGDTEELFVIGDVDNTNSLKESFIAINAVDWAGNAAKISNIAIIPHTVNLTIVPLGTKCVVKREPPSRITDLKLHTETYTHANDGMIVACFELTWTAVGDEGNDGQAYAYEMLYSEEVSDLVLFHRTHPIRNTVVPLKAGGKETVVVGGILGFNYTSRRQYITVRTVSKRRVYSDISNYIDIPFVLNLTLPSNTTTCRQPDSSVESTSSYEIIIASCCLILPFGVFVARRIRN</sequence>
<evidence type="ECO:0000313" key="2">
    <source>
        <dbReference type="EMBL" id="KAL3847270.1"/>
    </source>
</evidence>
<dbReference type="Proteomes" id="UP001634394">
    <property type="component" value="Unassembled WGS sequence"/>
</dbReference>